<dbReference type="SUPFAM" id="SSF48452">
    <property type="entry name" value="TPR-like"/>
    <property type="match status" value="2"/>
</dbReference>
<feature type="repeat" description="TPR" evidence="1">
    <location>
        <begin position="563"/>
        <end position="596"/>
    </location>
</feature>
<name>A0AAV9G075_9PEZI</name>
<reference evidence="3" key="2">
    <citation type="submission" date="2023-05" db="EMBL/GenBank/DDBJ databases">
        <authorList>
            <consortium name="Lawrence Berkeley National Laboratory"/>
            <person name="Steindorff A."/>
            <person name="Hensen N."/>
            <person name="Bonometti L."/>
            <person name="Westerberg I."/>
            <person name="Brannstrom I.O."/>
            <person name="Guillou S."/>
            <person name="Cros-Aarteil S."/>
            <person name="Calhoun S."/>
            <person name="Haridas S."/>
            <person name="Kuo A."/>
            <person name="Mondo S."/>
            <person name="Pangilinan J."/>
            <person name="Riley R."/>
            <person name="Labutti K."/>
            <person name="Andreopoulos B."/>
            <person name="Lipzen A."/>
            <person name="Chen C."/>
            <person name="Yanf M."/>
            <person name="Daum C."/>
            <person name="Ng V."/>
            <person name="Clum A."/>
            <person name="Ohm R."/>
            <person name="Martin F."/>
            <person name="Silar P."/>
            <person name="Natvig D."/>
            <person name="Lalanne C."/>
            <person name="Gautier V."/>
            <person name="Ament-Velasquez S.L."/>
            <person name="Kruys A."/>
            <person name="Hutchinson M.I."/>
            <person name="Powell A.J."/>
            <person name="Barry K."/>
            <person name="Miller A.N."/>
            <person name="Grigoriev I.V."/>
            <person name="Debuchy R."/>
            <person name="Gladieux P."/>
            <person name="Thoren M.H."/>
            <person name="Johannesson H."/>
        </authorList>
    </citation>
    <scope>NUCLEOTIDE SEQUENCE</scope>
    <source>
        <strain evidence="3">PSN243</strain>
    </source>
</reference>
<dbReference type="PROSITE" id="PS50005">
    <property type="entry name" value="TPR"/>
    <property type="match status" value="1"/>
</dbReference>
<feature type="domain" description="DUF7779" evidence="2">
    <location>
        <begin position="264"/>
        <end position="354"/>
    </location>
</feature>
<proteinExistence type="predicted"/>
<evidence type="ECO:0000313" key="3">
    <source>
        <dbReference type="EMBL" id="KAK4442744.1"/>
    </source>
</evidence>
<dbReference type="EMBL" id="MU866008">
    <property type="protein sequence ID" value="KAK4442744.1"/>
    <property type="molecule type" value="Genomic_DNA"/>
</dbReference>
<evidence type="ECO:0000313" key="4">
    <source>
        <dbReference type="Proteomes" id="UP001321760"/>
    </source>
</evidence>
<accession>A0AAV9G075</accession>
<sequence length="774" mass="87138">MPIGWRGPRCTRQSNKNFVGRNHLLAAIHKCIQDGPVEGEPTSCLLIGLAGIGKTEVALEYCYRQAKDYDYQFWVAAGSDAELSSSFGRVADLIPCPRGVSKDVVSDVVTWLETTDTSWMMVLDNAENWASVLPCLPQRCSARSAVIITSQLTAMAPMVHHTFNMGSLLVAEGAKLVEKLAHIDFTPTREDHDAALCLSKRFAGFPLMLAHIGGFINESAITIERHEQTFYARHAVGWSGMTYATARYGKPIETAWDFALGPDQMPENSRHLLMVMSFLDSDCIPESLLLESLKHDPASWGVEPGSEEAELLGMRKTLRKRSLISISRTSTHDASDAFSMQHSLQHAILVQLDKDPGRRSAVFHQASKVIRLATPKANKRQIPDPTFWPEFEVVIPHIVSLCRKFDQSVASMNGTLEFAKLLYDGGFYLWERQDYSATEDAVLILSTALGILNEVSYPAGGRLRADVLAIMGMCYDRRGPAFYGKALEIREQAWQIRQAIKEQEVKDRDVTSTTDTLLYNSINDLGIAEMQLNKFHQAEMRFTECLGKYQTWGPEKEYPFEYAKYYHNMGLVHMCRGVFMEAFKCLKRAVELEELQEKAKSSPLISLFEYHFACVVFHAGDAKKSLDMHLRIFRGRERMSGKSSETTLLSCYTVGAMYHYLGDLNRAEQYIKDCIDRANSVDCGLWPDYARGRAHLHLANLMRARSAPDEEIQPIDEIGRAILAKYKDIVQPLYPMIHDDMTVYDALQPALHGRYSGQGLVPLLQRMPTVSTEQ</sequence>
<dbReference type="Pfam" id="PF25000">
    <property type="entry name" value="DUF7779"/>
    <property type="match status" value="1"/>
</dbReference>
<dbReference type="InterPro" id="IPR056681">
    <property type="entry name" value="DUF7779"/>
</dbReference>
<dbReference type="PANTHER" id="PTHR47691">
    <property type="entry name" value="REGULATOR-RELATED"/>
    <property type="match status" value="1"/>
</dbReference>
<organism evidence="3 4">
    <name type="scientific">Podospora aff. communis PSN243</name>
    <dbReference type="NCBI Taxonomy" id="3040156"/>
    <lineage>
        <taxon>Eukaryota</taxon>
        <taxon>Fungi</taxon>
        <taxon>Dikarya</taxon>
        <taxon>Ascomycota</taxon>
        <taxon>Pezizomycotina</taxon>
        <taxon>Sordariomycetes</taxon>
        <taxon>Sordariomycetidae</taxon>
        <taxon>Sordariales</taxon>
        <taxon>Podosporaceae</taxon>
        <taxon>Podospora</taxon>
    </lineage>
</organism>
<evidence type="ECO:0000256" key="1">
    <source>
        <dbReference type="PROSITE-ProRule" id="PRU00339"/>
    </source>
</evidence>
<dbReference type="AlphaFoldDB" id="A0AAV9G075"/>
<gene>
    <name evidence="3" type="ORF">QBC34DRAFT_224268</name>
</gene>
<reference evidence="3" key="1">
    <citation type="journal article" date="2023" name="Mol. Phylogenet. Evol.">
        <title>Genome-scale phylogeny and comparative genomics of the fungal order Sordariales.</title>
        <authorList>
            <person name="Hensen N."/>
            <person name="Bonometti L."/>
            <person name="Westerberg I."/>
            <person name="Brannstrom I.O."/>
            <person name="Guillou S."/>
            <person name="Cros-Aarteil S."/>
            <person name="Calhoun S."/>
            <person name="Haridas S."/>
            <person name="Kuo A."/>
            <person name="Mondo S."/>
            <person name="Pangilinan J."/>
            <person name="Riley R."/>
            <person name="LaButti K."/>
            <person name="Andreopoulos B."/>
            <person name="Lipzen A."/>
            <person name="Chen C."/>
            <person name="Yan M."/>
            <person name="Daum C."/>
            <person name="Ng V."/>
            <person name="Clum A."/>
            <person name="Steindorff A."/>
            <person name="Ohm R.A."/>
            <person name="Martin F."/>
            <person name="Silar P."/>
            <person name="Natvig D.O."/>
            <person name="Lalanne C."/>
            <person name="Gautier V."/>
            <person name="Ament-Velasquez S.L."/>
            <person name="Kruys A."/>
            <person name="Hutchinson M.I."/>
            <person name="Powell A.J."/>
            <person name="Barry K."/>
            <person name="Miller A.N."/>
            <person name="Grigoriev I.V."/>
            <person name="Debuchy R."/>
            <person name="Gladieux P."/>
            <person name="Hiltunen Thoren M."/>
            <person name="Johannesson H."/>
        </authorList>
    </citation>
    <scope>NUCLEOTIDE SEQUENCE</scope>
    <source>
        <strain evidence="3">PSN243</strain>
    </source>
</reference>
<keyword evidence="1" id="KW-0802">TPR repeat</keyword>
<comment type="caution">
    <text evidence="3">The sequence shown here is derived from an EMBL/GenBank/DDBJ whole genome shotgun (WGS) entry which is preliminary data.</text>
</comment>
<dbReference type="PANTHER" id="PTHR47691:SF3">
    <property type="entry name" value="HTH-TYPE TRANSCRIPTIONAL REGULATOR RV0890C-RELATED"/>
    <property type="match status" value="1"/>
</dbReference>
<dbReference type="InterPro" id="IPR019734">
    <property type="entry name" value="TPR_rpt"/>
</dbReference>
<dbReference type="Gene3D" id="1.25.40.10">
    <property type="entry name" value="Tetratricopeptide repeat domain"/>
    <property type="match status" value="2"/>
</dbReference>
<dbReference type="SUPFAM" id="SSF52540">
    <property type="entry name" value="P-loop containing nucleoside triphosphate hydrolases"/>
    <property type="match status" value="1"/>
</dbReference>
<dbReference type="Gene3D" id="3.40.50.300">
    <property type="entry name" value="P-loop containing nucleotide triphosphate hydrolases"/>
    <property type="match status" value="1"/>
</dbReference>
<dbReference type="SMART" id="SM00028">
    <property type="entry name" value="TPR"/>
    <property type="match status" value="3"/>
</dbReference>
<dbReference type="Proteomes" id="UP001321760">
    <property type="component" value="Unassembled WGS sequence"/>
</dbReference>
<dbReference type="InterPro" id="IPR027417">
    <property type="entry name" value="P-loop_NTPase"/>
</dbReference>
<evidence type="ECO:0000259" key="2">
    <source>
        <dbReference type="Pfam" id="PF25000"/>
    </source>
</evidence>
<dbReference type="InterPro" id="IPR011990">
    <property type="entry name" value="TPR-like_helical_dom_sf"/>
</dbReference>
<keyword evidence="4" id="KW-1185">Reference proteome</keyword>
<protein>
    <recommendedName>
        <fullName evidence="2">DUF7779 domain-containing protein</fullName>
    </recommendedName>
</protein>